<dbReference type="NCBIfam" id="TIGR00628">
    <property type="entry name" value="ung"/>
    <property type="match status" value="1"/>
</dbReference>
<reference evidence="8 9" key="1">
    <citation type="submission" date="2013-05" db="EMBL/GenBank/DDBJ databases">
        <title>Genome organization and molecular characterization of porcine cytomegalovirus.</title>
        <authorList>
            <person name="Gu W."/>
            <person name="Zhou L."/>
            <person name="Ge X."/>
            <person name="Guo X."/>
            <person name="Yang H."/>
        </authorList>
    </citation>
    <scope>NUCLEOTIDE SEQUENCE [LARGE SCALE GENOMIC DNA]</scope>
    <source>
        <strain evidence="8 9">BJ09</strain>
    </source>
</reference>
<keyword evidence="4" id="KW-0378">Hydrolase</keyword>
<evidence type="ECO:0000313" key="9">
    <source>
        <dbReference type="Proteomes" id="UP000243849"/>
    </source>
</evidence>
<dbReference type="SMART" id="SM00986">
    <property type="entry name" value="UDG"/>
    <property type="match status" value="1"/>
</dbReference>
<dbReference type="RefSeq" id="YP_008493016.1">
    <property type="nucleotide sequence ID" value="NC_022233.1"/>
</dbReference>
<keyword evidence="5" id="KW-0234">DNA repair</keyword>
<keyword evidence="3" id="KW-0227">DNA damage</keyword>
<dbReference type="OrthoDB" id="11388at10239"/>
<dbReference type="Pfam" id="PF03167">
    <property type="entry name" value="UDG"/>
    <property type="match status" value="1"/>
</dbReference>
<gene>
    <name evidence="8" type="primary">U81</name>
</gene>
<evidence type="ECO:0000259" key="7">
    <source>
        <dbReference type="SMART" id="SM00986"/>
    </source>
</evidence>
<dbReference type="HAMAP" id="MF_00148">
    <property type="entry name" value="UDG"/>
    <property type="match status" value="1"/>
</dbReference>
<dbReference type="GeneID" id="16747466"/>
<feature type="domain" description="Uracil-DNA glycosylase-like" evidence="7">
    <location>
        <begin position="75"/>
        <end position="236"/>
    </location>
</feature>
<dbReference type="InterPro" id="IPR018085">
    <property type="entry name" value="Ura-DNA_Glyclase_AS"/>
</dbReference>
<dbReference type="InterPro" id="IPR036895">
    <property type="entry name" value="Uracil-DNA_glycosylase-like_sf"/>
</dbReference>
<dbReference type="InterPro" id="IPR005122">
    <property type="entry name" value="Uracil-DNA_glycosylase-like"/>
</dbReference>
<evidence type="ECO:0000256" key="5">
    <source>
        <dbReference type="ARBA" id="ARBA00023204"/>
    </source>
</evidence>
<protein>
    <submittedName>
        <fullName evidence="8">Uracil-DNA glycosylase</fullName>
    </submittedName>
</protein>
<dbReference type="PANTHER" id="PTHR11264">
    <property type="entry name" value="URACIL-DNA GLYCOSYLASE"/>
    <property type="match status" value="1"/>
</dbReference>
<dbReference type="NCBIfam" id="NF003589">
    <property type="entry name" value="PRK05254.1-2"/>
    <property type="match status" value="1"/>
</dbReference>
<dbReference type="CDD" id="cd10027">
    <property type="entry name" value="UDG-F1-like"/>
    <property type="match status" value="1"/>
</dbReference>
<evidence type="ECO:0000313" key="8">
    <source>
        <dbReference type="EMBL" id="AGT99271.1"/>
    </source>
</evidence>
<evidence type="ECO:0000256" key="6">
    <source>
        <dbReference type="PROSITE-ProRule" id="PRU10072"/>
    </source>
</evidence>
<dbReference type="PROSITE" id="PS00130">
    <property type="entry name" value="U_DNA_GLYCOSYLASE"/>
    <property type="match status" value="1"/>
</dbReference>
<dbReference type="GO" id="GO:0097510">
    <property type="term" value="P:base-excision repair, AP site formation via deaminated base removal"/>
    <property type="evidence" value="ECO:0007669"/>
    <property type="project" value="TreeGrafter"/>
</dbReference>
<dbReference type="EMBL" id="KF017583">
    <property type="protein sequence ID" value="AGT99271.1"/>
    <property type="molecule type" value="Genomic_DNA"/>
</dbReference>
<proteinExistence type="inferred from homology"/>
<evidence type="ECO:0000256" key="2">
    <source>
        <dbReference type="ARBA" id="ARBA00022562"/>
    </source>
</evidence>
<dbReference type="NCBIfam" id="NF003592">
    <property type="entry name" value="PRK05254.1-5"/>
    <property type="match status" value="1"/>
</dbReference>
<evidence type="ECO:0000256" key="1">
    <source>
        <dbReference type="ARBA" id="ARBA00008184"/>
    </source>
</evidence>
<dbReference type="KEGG" id="vg:16747466"/>
<feature type="active site" description="Proton acceptor" evidence="6">
    <location>
        <position position="90"/>
    </location>
</feature>
<keyword evidence="9" id="KW-1185">Reference proteome</keyword>
<keyword evidence="2" id="KW-1048">Host nucleus</keyword>
<organism evidence="8 9">
    <name type="scientific">Suid betaherpesvirus 2</name>
    <dbReference type="NCBI Taxonomy" id="1608255"/>
    <lineage>
        <taxon>Viruses</taxon>
        <taxon>Duplodnaviria</taxon>
        <taxon>Heunggongvirae</taxon>
        <taxon>Peploviricota</taxon>
        <taxon>Herviviricetes</taxon>
        <taxon>Herpesvirales</taxon>
        <taxon>Orthoherpesviridae</taxon>
        <taxon>Betaherpesvirinae</taxon>
        <taxon>Roseolovirus</taxon>
        <taxon>Roseolovirus suidbeta2</taxon>
    </lineage>
</organism>
<dbReference type="GO" id="GO:0004844">
    <property type="term" value="F:uracil DNA N-glycosylase activity"/>
    <property type="evidence" value="ECO:0007669"/>
    <property type="project" value="InterPro"/>
</dbReference>
<dbReference type="NCBIfam" id="NF003588">
    <property type="entry name" value="PRK05254.1-1"/>
    <property type="match status" value="1"/>
</dbReference>
<dbReference type="PANTHER" id="PTHR11264:SF0">
    <property type="entry name" value="URACIL-DNA GLYCOSYLASE"/>
    <property type="match status" value="1"/>
</dbReference>
<name>U3GPM7_9BETA</name>
<dbReference type="SUPFAM" id="SSF52141">
    <property type="entry name" value="Uracil-DNA glycosylase-like"/>
    <property type="match status" value="1"/>
</dbReference>
<dbReference type="InterPro" id="IPR002043">
    <property type="entry name" value="UDG_fam1"/>
</dbReference>
<dbReference type="Proteomes" id="UP000243849">
    <property type="component" value="Segment"/>
</dbReference>
<evidence type="ECO:0000256" key="4">
    <source>
        <dbReference type="ARBA" id="ARBA00022801"/>
    </source>
</evidence>
<sequence length="251" mass="28595">MALKDWLRSNIKTEHDELTNEQISTLFGISRSWIDFIDLSSIDVHSLRKTYSIVRELRNNNIVFPEHDSIHVWSHLCTPDRVKVVILGQDPYPDERGCGLAFSTRRDQPVPESLRNIYKELARSSFFRIPQSGCLEKWCDEGVLLLNTVFTVTAGKPSSHSNLGWQVLSEKVITSISCNLKNVVFLLWGGHAKKFISLIDDSKHLILTSSHPSPKVTSSKDPFLGNNHFIRTNQYLQSHGKTPVNWNILTD</sequence>
<evidence type="ECO:0000256" key="3">
    <source>
        <dbReference type="ARBA" id="ARBA00022763"/>
    </source>
</evidence>
<comment type="similarity">
    <text evidence="1">Belongs to the uracil-DNA glycosylase (UDG) superfamily. UNG family.</text>
</comment>
<dbReference type="SMART" id="SM00987">
    <property type="entry name" value="UreE_C"/>
    <property type="match status" value="1"/>
</dbReference>
<dbReference type="Gene3D" id="3.40.470.10">
    <property type="entry name" value="Uracil-DNA glycosylase-like domain"/>
    <property type="match status" value="1"/>
</dbReference>
<accession>U3GPM7</accession>